<dbReference type="Gene3D" id="3.30.420.10">
    <property type="entry name" value="Ribonuclease H-like superfamily/Ribonuclease H"/>
    <property type="match status" value="1"/>
</dbReference>
<dbReference type="PANTHER" id="PTHR30231">
    <property type="entry name" value="DNA POLYMERASE III SUBUNIT EPSILON"/>
    <property type="match status" value="1"/>
</dbReference>
<feature type="domain" description="Exonuclease" evidence="4">
    <location>
        <begin position="85"/>
        <end position="250"/>
    </location>
</feature>
<dbReference type="GO" id="GO:0003676">
    <property type="term" value="F:nucleic acid binding"/>
    <property type="evidence" value="ECO:0007669"/>
    <property type="project" value="InterPro"/>
</dbReference>
<dbReference type="EMBL" id="SLWL01000013">
    <property type="protein sequence ID" value="TCO11231.1"/>
    <property type="molecule type" value="Genomic_DNA"/>
</dbReference>
<dbReference type="Pfam" id="PF00929">
    <property type="entry name" value="RNase_T"/>
    <property type="match status" value="1"/>
</dbReference>
<dbReference type="SMART" id="SM00479">
    <property type="entry name" value="EXOIII"/>
    <property type="match status" value="1"/>
</dbReference>
<dbReference type="NCBIfam" id="NF006615">
    <property type="entry name" value="PRK09182.1"/>
    <property type="match status" value="1"/>
</dbReference>
<proteinExistence type="predicted"/>
<dbReference type="SUPFAM" id="SSF53098">
    <property type="entry name" value="Ribonuclease H-like"/>
    <property type="match status" value="1"/>
</dbReference>
<dbReference type="AlphaFoldDB" id="A0A4R2GPG1"/>
<dbReference type="InterPro" id="IPR012337">
    <property type="entry name" value="RNaseH-like_sf"/>
</dbReference>
<dbReference type="GO" id="GO:0045004">
    <property type="term" value="P:DNA replication proofreading"/>
    <property type="evidence" value="ECO:0007669"/>
    <property type="project" value="TreeGrafter"/>
</dbReference>
<dbReference type="InterPro" id="IPR036397">
    <property type="entry name" value="RNaseH_sf"/>
</dbReference>
<dbReference type="GO" id="GO:0005829">
    <property type="term" value="C:cytosol"/>
    <property type="evidence" value="ECO:0007669"/>
    <property type="project" value="TreeGrafter"/>
</dbReference>
<evidence type="ECO:0000256" key="3">
    <source>
        <dbReference type="SAM" id="MobiDB-lite"/>
    </source>
</evidence>
<evidence type="ECO:0000259" key="4">
    <source>
        <dbReference type="SMART" id="SM00479"/>
    </source>
</evidence>
<protein>
    <submittedName>
        <fullName evidence="5">DNA polymerase-3 subunit epsilon</fullName>
    </submittedName>
</protein>
<accession>A0A4R2GPG1</accession>
<organism evidence="5 6">
    <name type="scientific">Camelimonas lactis</name>
    <dbReference type="NCBI Taxonomy" id="659006"/>
    <lineage>
        <taxon>Bacteria</taxon>
        <taxon>Pseudomonadati</taxon>
        <taxon>Pseudomonadota</taxon>
        <taxon>Alphaproteobacteria</taxon>
        <taxon>Hyphomicrobiales</taxon>
        <taxon>Chelatococcaceae</taxon>
        <taxon>Camelimonas</taxon>
    </lineage>
</organism>
<dbReference type="GO" id="GO:0008408">
    <property type="term" value="F:3'-5' exonuclease activity"/>
    <property type="evidence" value="ECO:0007669"/>
    <property type="project" value="TreeGrafter"/>
</dbReference>
<comment type="caution">
    <text evidence="5">The sequence shown here is derived from an EMBL/GenBank/DDBJ whole genome shotgun (WGS) entry which is preliminary data.</text>
</comment>
<feature type="compositionally biased region" description="Low complexity" evidence="3">
    <location>
        <begin position="32"/>
        <end position="45"/>
    </location>
</feature>
<feature type="region of interest" description="Disordered" evidence="3">
    <location>
        <begin position="12"/>
        <end position="47"/>
    </location>
</feature>
<dbReference type="Proteomes" id="UP000294881">
    <property type="component" value="Unassembled WGS sequence"/>
</dbReference>
<evidence type="ECO:0000256" key="1">
    <source>
        <dbReference type="ARBA" id="ARBA00025483"/>
    </source>
</evidence>
<gene>
    <name evidence="5" type="ORF">EV666_11367</name>
</gene>
<evidence type="ECO:0000313" key="5">
    <source>
        <dbReference type="EMBL" id="TCO11231.1"/>
    </source>
</evidence>
<sequence length="360" mass="38948">MSNAERQFDLFDNEAGFQAAPPAAPKSRRRAVSAAALPPDANAAPGDLSPEAMAQALAQTGDYRILRRLKPRPVIDRALSPLPRLAVIVDTETTGLRHDADEVIEIGAVAFTYGDDRAIGDVVGVYGALQEPSRPIPPEITRLTGITDAMVAGQRIDEAALAALLAPADLVIAHNAGFDRPFCEALSPVFAAKAWACSVKEVPWRDYGFEGARLGYLVGQAGLFHDGHRALDDCHALLEVLARPARVHDAAAQAHPGGAPGGDATAAGAPTPFAALLAASRRISVRIWAERSPFDMKDQLKARGYRWSDGSDGRPRAWWIETPEEAAEEELRFLRDEIYQWPDASPYRQILSAHDRFRPG</sequence>
<comment type="subunit">
    <text evidence="2">DNA polymerase III contains a core (composed of alpha, epsilon and theta chains) that associates with a tau subunit. This core dimerizes to form the POLIII' complex. PolIII' associates with the gamma complex (composed of gamma, delta, delta', psi and chi chains) and with the beta chain to form the complete DNA polymerase III complex.</text>
</comment>
<keyword evidence="6" id="KW-1185">Reference proteome</keyword>
<reference evidence="5 6" key="1">
    <citation type="submission" date="2019-03" db="EMBL/GenBank/DDBJ databases">
        <title>Genomic Encyclopedia of Type Strains, Phase IV (KMG-IV): sequencing the most valuable type-strain genomes for metagenomic binning, comparative biology and taxonomic classification.</title>
        <authorList>
            <person name="Goeker M."/>
        </authorList>
    </citation>
    <scope>NUCLEOTIDE SEQUENCE [LARGE SCALE GENOMIC DNA]</scope>
    <source>
        <strain evidence="5 6">DSM 22958</strain>
    </source>
</reference>
<dbReference type="RefSeq" id="WP_376884906.1">
    <property type="nucleotide sequence ID" value="NZ_JBHUNN010000002.1"/>
</dbReference>
<evidence type="ECO:0000256" key="2">
    <source>
        <dbReference type="ARBA" id="ARBA00026073"/>
    </source>
</evidence>
<dbReference type="CDD" id="cd06127">
    <property type="entry name" value="DEDDh"/>
    <property type="match status" value="1"/>
</dbReference>
<dbReference type="InterPro" id="IPR013520">
    <property type="entry name" value="Ribonucl_H"/>
</dbReference>
<dbReference type="PANTHER" id="PTHR30231:SF37">
    <property type="entry name" value="EXODEOXYRIBONUCLEASE 10"/>
    <property type="match status" value="1"/>
</dbReference>
<name>A0A4R2GPG1_9HYPH</name>
<evidence type="ECO:0000313" key="6">
    <source>
        <dbReference type="Proteomes" id="UP000294881"/>
    </source>
</evidence>
<comment type="function">
    <text evidence="1">DNA polymerase III is a complex, multichain enzyme responsible for most of the replicative synthesis in bacteria. The epsilon subunit contain the editing function and is a proofreading 3'-5' exonuclease.</text>
</comment>
<dbReference type="FunFam" id="3.30.420.10:FF:000045">
    <property type="entry name" value="3'-5' exonuclease DinG"/>
    <property type="match status" value="1"/>
</dbReference>